<keyword evidence="1" id="KW-0472">Membrane</keyword>
<keyword evidence="3" id="KW-1185">Reference proteome</keyword>
<keyword evidence="1" id="KW-0812">Transmembrane</keyword>
<evidence type="ECO:0000256" key="1">
    <source>
        <dbReference type="SAM" id="Phobius"/>
    </source>
</evidence>
<protein>
    <submittedName>
        <fullName evidence="2">Uncharacterized protein</fullName>
    </submittedName>
</protein>
<feature type="transmembrane region" description="Helical" evidence="1">
    <location>
        <begin position="21"/>
        <end position="49"/>
    </location>
</feature>
<sequence length="52" mass="5422">MAIAQRERQVFGQPLKTAERVIGGLVVVAGALGHTALLAAAGLLFYVLLFGL</sequence>
<evidence type="ECO:0000313" key="2">
    <source>
        <dbReference type="EMBL" id="RKS82973.1"/>
    </source>
</evidence>
<comment type="caution">
    <text evidence="2">The sequence shown here is derived from an EMBL/GenBank/DDBJ whole genome shotgun (WGS) entry which is preliminary data.</text>
</comment>
<dbReference type="RefSeq" id="WP_007188914.1">
    <property type="nucleotide sequence ID" value="NZ_RBWW01000001.1"/>
</dbReference>
<name>A0A495R6N8_9EURY</name>
<dbReference type="Proteomes" id="UP000268233">
    <property type="component" value="Unassembled WGS sequence"/>
</dbReference>
<accession>A0A495R6N8</accession>
<proteinExistence type="predicted"/>
<dbReference type="AlphaFoldDB" id="A0A495R6N8"/>
<evidence type="ECO:0000313" key="3">
    <source>
        <dbReference type="Proteomes" id="UP000268233"/>
    </source>
</evidence>
<gene>
    <name evidence="2" type="ORF">BDK61_2298</name>
</gene>
<dbReference type="EMBL" id="RBWW01000001">
    <property type="protein sequence ID" value="RKS82973.1"/>
    <property type="molecule type" value="Genomic_DNA"/>
</dbReference>
<organism evidence="2 3">
    <name type="scientific">Haloarcula quadrata</name>
    <dbReference type="NCBI Taxonomy" id="182779"/>
    <lineage>
        <taxon>Archaea</taxon>
        <taxon>Methanobacteriati</taxon>
        <taxon>Methanobacteriota</taxon>
        <taxon>Stenosarchaea group</taxon>
        <taxon>Halobacteria</taxon>
        <taxon>Halobacteriales</taxon>
        <taxon>Haloarculaceae</taxon>
        <taxon>Haloarcula</taxon>
    </lineage>
</organism>
<reference evidence="2 3" key="1">
    <citation type="submission" date="2018-10" db="EMBL/GenBank/DDBJ databases">
        <title>Genomic Encyclopedia of Archaeal and Bacterial Type Strains, Phase II (KMG-II): from individual species to whole genera.</title>
        <authorList>
            <person name="Goeker M."/>
        </authorList>
    </citation>
    <scope>NUCLEOTIDE SEQUENCE [LARGE SCALE GENOMIC DNA]</scope>
    <source>
        <strain evidence="2 3">DSM 11927</strain>
    </source>
</reference>
<keyword evidence="1" id="KW-1133">Transmembrane helix</keyword>